<evidence type="ECO:0000313" key="6">
    <source>
        <dbReference type="Proteomes" id="UP000007067"/>
    </source>
</evidence>
<dbReference type="KEGG" id="sbo:SBO_0859"/>
<feature type="domain" description="DUF1972" evidence="4">
    <location>
        <begin position="10"/>
        <end position="179"/>
    </location>
</feature>
<dbReference type="HOGENOM" id="CLU_009583_3_0_6"/>
<dbReference type="RefSeq" id="WP_011379140.1">
    <property type="nucleotide sequence ID" value="NC_007613.1"/>
</dbReference>
<evidence type="ECO:0000256" key="2">
    <source>
        <dbReference type="SAM" id="Phobius"/>
    </source>
</evidence>
<sequence length="358" mass="41065">MKKMNKHMSNTAIIGTVGVPASYGGFETLVENLIETEKVNYIVYCSSKNYPKKLSTYKNAKLVYIPLSANGISSVIYDAFSILHAIVFRKVNTLLILGVSGCFILPIIKKISSVKIITNIDGVEWRRDKWGRFAKKFLKWSEKIAVKNSNIVISDNKEIANYVCSEYMVNSQVIAYGGDHSLVFETKRCNDVENSESKYALALCRIEPENNVHVILESFSKVTKKLKFIGNWGSSDYGRSLKKKYSKYNNIEIIDPIYDVEQLNIIRSGCEFYVHGHSAGGTNPSLVEMMFFAKPIICFDCKYNRYTTFEQACYFRDLKDLIIKIESPKERTQGVKLKSLAEKHYTWNRIREQYEQLL</sequence>
<keyword evidence="1 5" id="KW-0808">Transferase</keyword>
<keyword evidence="2" id="KW-1133">Transmembrane helix</keyword>
<dbReference type="GO" id="GO:0009103">
    <property type="term" value="P:lipopolysaccharide biosynthetic process"/>
    <property type="evidence" value="ECO:0007669"/>
    <property type="project" value="TreeGrafter"/>
</dbReference>
<dbReference type="PANTHER" id="PTHR46401">
    <property type="entry name" value="GLYCOSYLTRANSFERASE WBBK-RELATED"/>
    <property type="match status" value="1"/>
</dbReference>
<dbReference type="PANTHER" id="PTHR46401:SF2">
    <property type="entry name" value="GLYCOSYLTRANSFERASE WBBK-RELATED"/>
    <property type="match status" value="1"/>
</dbReference>
<organism evidence="5 6">
    <name type="scientific">Shigella boydii serotype 4 (strain Sb227)</name>
    <dbReference type="NCBI Taxonomy" id="300268"/>
    <lineage>
        <taxon>Bacteria</taxon>
        <taxon>Pseudomonadati</taxon>
        <taxon>Pseudomonadota</taxon>
        <taxon>Gammaproteobacteria</taxon>
        <taxon>Enterobacterales</taxon>
        <taxon>Enterobacteriaceae</taxon>
        <taxon>Shigella</taxon>
    </lineage>
</organism>
<feature type="domain" description="Glycosyl transferase family 1" evidence="3">
    <location>
        <begin position="188"/>
        <end position="303"/>
    </location>
</feature>
<dbReference type="AlphaFoldDB" id="Q323H9"/>
<feature type="transmembrane region" description="Helical" evidence="2">
    <location>
        <begin position="91"/>
        <end position="108"/>
    </location>
</feature>
<dbReference type="Pfam" id="PF09314">
    <property type="entry name" value="DUF1972"/>
    <property type="match status" value="1"/>
</dbReference>
<accession>Q323H9</accession>
<evidence type="ECO:0000313" key="5">
    <source>
        <dbReference type="EMBL" id="ABB65529.1"/>
    </source>
</evidence>
<name>Q323H9_SHIBS</name>
<gene>
    <name evidence="5" type="primary">wbdS</name>
    <name evidence="5" type="ordered locus">SBO_0859</name>
</gene>
<keyword evidence="2" id="KW-0812">Transmembrane</keyword>
<dbReference type="SUPFAM" id="SSF53756">
    <property type="entry name" value="UDP-Glycosyltransferase/glycogen phosphorylase"/>
    <property type="match status" value="1"/>
</dbReference>
<evidence type="ECO:0000259" key="4">
    <source>
        <dbReference type="Pfam" id="PF09314"/>
    </source>
</evidence>
<keyword evidence="2" id="KW-0472">Membrane</keyword>
<reference evidence="5 6" key="1">
    <citation type="journal article" date="2005" name="Nucleic Acids Res.">
        <title>Genome dynamics and diversity of Shigella species, the etiologic agents of bacillary dysentery.</title>
        <authorList>
            <person name="Yang F."/>
            <person name="Yang J."/>
            <person name="Zhang X."/>
            <person name="Chen L."/>
            <person name="Jiang Y."/>
            <person name="Yan Y."/>
            <person name="Tang X."/>
            <person name="Wang J."/>
            <person name="Xiong Z."/>
            <person name="Dong J."/>
            <person name="Xue Y."/>
            <person name="Zhu Y."/>
            <person name="Xu X."/>
            <person name="Sun L."/>
            <person name="Chen S."/>
            <person name="Nie H."/>
            <person name="Peng J."/>
            <person name="Xu J."/>
            <person name="Wang Y."/>
            <person name="Yuan Z."/>
            <person name="Wen Y."/>
            <person name="Yao Z."/>
            <person name="Shen Y."/>
            <person name="Qiang B."/>
            <person name="Hou Y."/>
            <person name="Yu J."/>
            <person name="Jin Q."/>
        </authorList>
    </citation>
    <scope>NUCLEOTIDE SEQUENCE [LARGE SCALE GENOMIC DNA]</scope>
    <source>
        <strain evidence="5 6">Sb227</strain>
    </source>
</reference>
<dbReference type="InterPro" id="IPR015393">
    <property type="entry name" value="DUF1972"/>
</dbReference>
<dbReference type="CAZy" id="GT4">
    <property type="family name" value="Glycosyltransferase Family 4"/>
</dbReference>
<dbReference type="EMBL" id="CP000036">
    <property type="protein sequence ID" value="ABB65529.1"/>
    <property type="molecule type" value="Genomic_DNA"/>
</dbReference>
<dbReference type="Proteomes" id="UP000007067">
    <property type="component" value="Chromosome"/>
</dbReference>
<evidence type="ECO:0000256" key="1">
    <source>
        <dbReference type="ARBA" id="ARBA00022679"/>
    </source>
</evidence>
<proteinExistence type="predicted"/>
<dbReference type="Pfam" id="PF00534">
    <property type="entry name" value="Glycos_transf_1"/>
    <property type="match status" value="1"/>
</dbReference>
<dbReference type="Gene3D" id="3.40.50.2000">
    <property type="entry name" value="Glycogen Phosphorylase B"/>
    <property type="match status" value="2"/>
</dbReference>
<evidence type="ECO:0000259" key="3">
    <source>
        <dbReference type="Pfam" id="PF00534"/>
    </source>
</evidence>
<protein>
    <submittedName>
        <fullName evidence="5">Glycosyl transferase</fullName>
    </submittedName>
</protein>
<dbReference type="GO" id="GO:0016757">
    <property type="term" value="F:glycosyltransferase activity"/>
    <property type="evidence" value="ECO:0007669"/>
    <property type="project" value="InterPro"/>
</dbReference>
<dbReference type="InterPro" id="IPR001296">
    <property type="entry name" value="Glyco_trans_1"/>
</dbReference>